<evidence type="ECO:0000313" key="2">
    <source>
        <dbReference type="Proteomes" id="UP000815325"/>
    </source>
</evidence>
<dbReference type="Proteomes" id="UP000815325">
    <property type="component" value="Unassembled WGS sequence"/>
</dbReference>
<evidence type="ECO:0000313" key="1">
    <source>
        <dbReference type="EMBL" id="KAF5828104.1"/>
    </source>
</evidence>
<sequence length="76" mass="8601">MYALLLCTASTHIIRGPVHGRALLQQQLNDFQVPFLAGHEQWISPTLHNTRPHMHSLVLNILAKKQATRQSRKLPG</sequence>
<accession>A0ABQ7G0H8</accession>
<name>A0ABQ7G0H8_DUNSA</name>
<reference evidence="1" key="1">
    <citation type="submission" date="2017-08" db="EMBL/GenBank/DDBJ databases">
        <authorList>
            <person name="Polle J.E."/>
            <person name="Barry K."/>
            <person name="Cushman J."/>
            <person name="Schmutz J."/>
            <person name="Tran D."/>
            <person name="Hathwaick L.T."/>
            <person name="Yim W.C."/>
            <person name="Jenkins J."/>
            <person name="Mckie-Krisberg Z.M."/>
            <person name="Prochnik S."/>
            <person name="Lindquist E."/>
            <person name="Dockter R.B."/>
            <person name="Adam C."/>
            <person name="Molina H."/>
            <person name="Bunkerborg J."/>
            <person name="Jin E."/>
            <person name="Buchheim M."/>
            <person name="Magnuson J."/>
        </authorList>
    </citation>
    <scope>NUCLEOTIDE SEQUENCE</scope>
    <source>
        <strain evidence="1">CCAP 19/18</strain>
    </source>
</reference>
<organism evidence="1 2">
    <name type="scientific">Dunaliella salina</name>
    <name type="common">Green alga</name>
    <name type="synonym">Protococcus salinus</name>
    <dbReference type="NCBI Taxonomy" id="3046"/>
    <lineage>
        <taxon>Eukaryota</taxon>
        <taxon>Viridiplantae</taxon>
        <taxon>Chlorophyta</taxon>
        <taxon>core chlorophytes</taxon>
        <taxon>Chlorophyceae</taxon>
        <taxon>CS clade</taxon>
        <taxon>Chlamydomonadales</taxon>
        <taxon>Dunaliellaceae</taxon>
        <taxon>Dunaliella</taxon>
    </lineage>
</organism>
<protein>
    <recommendedName>
        <fullName evidence="3">Secreted protein</fullName>
    </recommendedName>
</protein>
<gene>
    <name evidence="1" type="ORF">DUNSADRAFT_18197</name>
</gene>
<evidence type="ECO:0008006" key="3">
    <source>
        <dbReference type="Google" id="ProtNLM"/>
    </source>
</evidence>
<dbReference type="EMBL" id="MU070362">
    <property type="protein sequence ID" value="KAF5828104.1"/>
    <property type="molecule type" value="Genomic_DNA"/>
</dbReference>
<proteinExistence type="predicted"/>
<keyword evidence="2" id="KW-1185">Reference proteome</keyword>
<comment type="caution">
    <text evidence="1">The sequence shown here is derived from an EMBL/GenBank/DDBJ whole genome shotgun (WGS) entry which is preliminary data.</text>
</comment>